<dbReference type="Pfam" id="PF13585">
    <property type="entry name" value="CHU_C"/>
    <property type="match status" value="1"/>
</dbReference>
<dbReference type="Gene3D" id="2.60.40.740">
    <property type="match status" value="1"/>
</dbReference>
<sequence length="1732" mass="179789">MDSKNFPPSLAQRCWRYSRILLLALGFFTFGSQDANASHFAGADLVYECVGNNRYVVTLTIYRDCLGATMATQESINLTSASCGLNPAAISLPRDTFYEVSQLCPAELPNSACNNGNLPGIEAHVYRDTITFPQSCTDWVVSWSSCCRNAAVTNLAQGQAGFYIEAGINSTICNSSPRFTSNPTPYFCAGQCYSYNHGAFDPENDSLRYAMSCPLQAANTCIPHAFPQTVDQPLITSPVNSFVLDSVTGQMSFCLAPNQAQIAVSAVTIFQIVNGDTVGYVQRDIQMVVLNSVNCTSPVNSNTPLVLNGGTFDTTGNTFIVCAGETLVFQIVLTDPDGDTIRINPTNTNINQVFGSNATVFLNSNPPFSHDSVQLSVQVTTAGSNLGVNQFTIGVTDGACPIPGDQILGYNLIVPGVEVTASDTTVCPGIGQQIQVTANSFSSVGSLAAGTFSWTQLSGPTVTFSDDTIPNPIIDVPPTTLDGQVVTLQVVFTTATDPVTGNACTTSDSVSIYLSALPLDVNLFATDTSLCPNNQLDTISFNTSVSGPGIDLVNGVYSWAANAPSYLSNLTSTSTNNPNAIVSGGANDSVTYMVNYTYGLCVGTDSVTLKWRDAVPSLNAMADTICPGDSTVLTAMLTDSIVVIDPSACVNYTVDPIPFAPVAGSGTSVSLSDDATTSALPIGFDFEFFCNTYSQFIISSNGYISFDLGAPQGCCSGQQLPNPTTPNNLIAFAWEDINPNSGGTIEYFTVGTAPNRQLIVNYINVPRFGGSNNITGQIVLHEGTNLVDIHTTSIVGSAFDVTTQGIENADGTAGFAVPGRNGVANWSATNDAYRFTPGVAFLFGPLTYNWTPGFAVSDPTAYNPNAFPQATTTYVVEINEQGCVLTDSIEIVVNSQIPIPTIACGTATNQATTVLFEWGGSPGATGWEYSLDSGVTWIPRPYADSSFLLTGLTNGDCGNILVRAVGGAGPCPTNAAVYLECCTTPCPMPNTSTVTNLSCNSANDGTMTINIDGGVLGDHPSYSATLFDTSGAQIGAPFVTPVGLSQGTATFTGLAAGVYYAYLADTFGCFVNTDTLVITQPDSLMISLDTTTLTNCFADSDGTGTVLAIGGTPAYSFLWDAAAGNQTTATATGLARGNYNVTLSDVNNCVDVLTVTVNSPFPALPALTINSTPSTSCVGDGTATIFATFNLVGNANAYTYSWSNSTSTGTTATNLPAGMTVVTVTDANGCEAIDSVLITGSPTVSVTAMPVINTGCGTSVGQITAVATGDPAGYTYQWSPNAGGQTTALITGLGLGTYDVTVTGISNGCTATGTAMVQENGALSVIGFNVTNPTCGGSDGAVTVLTVGAVGTLNYSWSTGQTTNPVTGLAAGSYIVTVTDATSGCSSIGDTTLVQPTLSASFTAQNDPSCNLSNGSITAAGSVVNGPNGPFTYLWSDGQTGATATALNAGTAYTCDVTYQGCTVTVGPLTMNSSTLQIAITDKDDIICNGDLSSYANVTLMTGDSATTTYLWSNGATTQNISGMAAGTYTVTATSGSCAVTQSITVVDISLGVNAWVGATGQQTATIQVNDIIPINGGVTTNHANPVYTWTQSNPSIVTITDSTVNATDATGNPGNGSTVLTFTATAGPCSATGSVEITVESYMGMATAFTPNGDGINDLFQPAGLQMSDKVIQFKIYNRWGQLIYNDNINHFWDGTYQGVPQPQDIYIYVFEYIPSVGNPILIRGEFTLIR</sequence>
<keyword evidence="1" id="KW-0732">Signal</keyword>
<feature type="chain" id="PRO_5028365393" evidence="1">
    <location>
        <begin position="38"/>
        <end position="1732"/>
    </location>
</feature>
<protein>
    <submittedName>
        <fullName evidence="2">Internalin, putative</fullName>
    </submittedName>
</protein>
<feature type="signal peptide" evidence="1">
    <location>
        <begin position="1"/>
        <end position="37"/>
    </location>
</feature>
<reference evidence="2" key="1">
    <citation type="submission" date="2020-01" db="EMBL/GenBank/DDBJ databases">
        <authorList>
            <person name="Meier V. D."/>
            <person name="Meier V D."/>
        </authorList>
    </citation>
    <scope>NUCLEOTIDE SEQUENCE</scope>
    <source>
        <strain evidence="2">HLG_WM_MAG_10</strain>
    </source>
</reference>
<gene>
    <name evidence="2" type="ORF">HELGO_WM13352</name>
</gene>
<evidence type="ECO:0000313" key="2">
    <source>
        <dbReference type="EMBL" id="CAA6807771.1"/>
    </source>
</evidence>
<accession>A0A6S6SXM5</accession>
<organism evidence="2">
    <name type="scientific">uncultured Aureispira sp</name>
    <dbReference type="NCBI Taxonomy" id="1331704"/>
    <lineage>
        <taxon>Bacteria</taxon>
        <taxon>Pseudomonadati</taxon>
        <taxon>Bacteroidota</taxon>
        <taxon>Saprospiria</taxon>
        <taxon>Saprospirales</taxon>
        <taxon>Saprospiraceae</taxon>
        <taxon>Aureispira</taxon>
        <taxon>environmental samples</taxon>
    </lineage>
</organism>
<dbReference type="InterPro" id="IPR026341">
    <property type="entry name" value="T9SS_type_B"/>
</dbReference>
<proteinExistence type="predicted"/>
<dbReference type="EMBL" id="CACVAQ010000138">
    <property type="protein sequence ID" value="CAA6807771.1"/>
    <property type="molecule type" value="Genomic_DNA"/>
</dbReference>
<evidence type="ECO:0000256" key="1">
    <source>
        <dbReference type="SAM" id="SignalP"/>
    </source>
</evidence>
<name>A0A6S6SXM5_9BACT</name>
<dbReference type="InterPro" id="IPR025667">
    <property type="entry name" value="SprB_repeat"/>
</dbReference>
<dbReference type="Pfam" id="PF13573">
    <property type="entry name" value="SprB"/>
    <property type="match status" value="2"/>
</dbReference>
<dbReference type="NCBIfam" id="TIGR04131">
    <property type="entry name" value="Bac_Flav_CTERM"/>
    <property type="match status" value="1"/>
</dbReference>